<dbReference type="InParanoid" id="A0A165Q4U4"/>
<dbReference type="InterPro" id="IPR001810">
    <property type="entry name" value="F-box_dom"/>
</dbReference>
<organism evidence="2 3">
    <name type="scientific">Exidia glandulosa HHB12029</name>
    <dbReference type="NCBI Taxonomy" id="1314781"/>
    <lineage>
        <taxon>Eukaryota</taxon>
        <taxon>Fungi</taxon>
        <taxon>Dikarya</taxon>
        <taxon>Basidiomycota</taxon>
        <taxon>Agaricomycotina</taxon>
        <taxon>Agaricomycetes</taxon>
        <taxon>Auriculariales</taxon>
        <taxon>Exidiaceae</taxon>
        <taxon>Exidia</taxon>
    </lineage>
</organism>
<feature type="domain" description="F-box" evidence="1">
    <location>
        <begin position="3"/>
        <end position="51"/>
    </location>
</feature>
<accession>A0A165Q4U4</accession>
<dbReference type="EMBL" id="KV425885">
    <property type="protein sequence ID" value="KZW03077.1"/>
    <property type="molecule type" value="Genomic_DNA"/>
</dbReference>
<dbReference type="OrthoDB" id="2884925at2759"/>
<evidence type="ECO:0000313" key="3">
    <source>
        <dbReference type="Proteomes" id="UP000077266"/>
    </source>
</evidence>
<dbReference type="Gene3D" id="1.20.1280.50">
    <property type="match status" value="1"/>
</dbReference>
<evidence type="ECO:0000313" key="2">
    <source>
        <dbReference type="EMBL" id="KZW03077.1"/>
    </source>
</evidence>
<keyword evidence="3" id="KW-1185">Reference proteome</keyword>
<gene>
    <name evidence="2" type="ORF">EXIGLDRAFT_828829</name>
</gene>
<dbReference type="Proteomes" id="UP000077266">
    <property type="component" value="Unassembled WGS sequence"/>
</dbReference>
<dbReference type="Pfam" id="PF12937">
    <property type="entry name" value="F-box-like"/>
    <property type="match status" value="1"/>
</dbReference>
<dbReference type="SUPFAM" id="SSF81383">
    <property type="entry name" value="F-box domain"/>
    <property type="match status" value="1"/>
</dbReference>
<dbReference type="AlphaFoldDB" id="A0A165Q4U4"/>
<name>A0A165Q4U4_EXIGL</name>
<evidence type="ECO:0000259" key="1">
    <source>
        <dbReference type="Pfam" id="PF12937"/>
    </source>
</evidence>
<dbReference type="InterPro" id="IPR036047">
    <property type="entry name" value="F-box-like_dom_sf"/>
</dbReference>
<proteinExistence type="predicted"/>
<protein>
    <recommendedName>
        <fullName evidence="1">F-box domain-containing protein</fullName>
    </recommendedName>
</protein>
<reference evidence="2 3" key="1">
    <citation type="journal article" date="2016" name="Mol. Biol. Evol.">
        <title>Comparative Genomics of Early-Diverging Mushroom-Forming Fungi Provides Insights into the Origins of Lignocellulose Decay Capabilities.</title>
        <authorList>
            <person name="Nagy L.G."/>
            <person name="Riley R."/>
            <person name="Tritt A."/>
            <person name="Adam C."/>
            <person name="Daum C."/>
            <person name="Floudas D."/>
            <person name="Sun H."/>
            <person name="Yadav J.S."/>
            <person name="Pangilinan J."/>
            <person name="Larsson K.H."/>
            <person name="Matsuura K."/>
            <person name="Barry K."/>
            <person name="Labutti K."/>
            <person name="Kuo R."/>
            <person name="Ohm R.A."/>
            <person name="Bhattacharya S.S."/>
            <person name="Shirouzu T."/>
            <person name="Yoshinaga Y."/>
            <person name="Martin F.M."/>
            <person name="Grigoriev I.V."/>
            <person name="Hibbett D.S."/>
        </authorList>
    </citation>
    <scope>NUCLEOTIDE SEQUENCE [LARGE SCALE GENOMIC DNA]</scope>
    <source>
        <strain evidence="2 3">HHB12029</strain>
    </source>
</reference>
<sequence length="533" mass="59252">MADRMPVEVVTRIFTHPSRTFTVAELLSFSLVSRVWRTAALDSPGYWQRVSIGSVSGYDGLQRVVIPEGNRRLALAQLAHKPFAPSKLWLVGTPAHTDFLSSVLRSNIFRLTRLHLTVPLDDALIAALGGSDAAWLEELEIRTGYADLPGAPSLALPVHVFNGTAPRLKVVELCGVGLGGRSASGTLSDESSTSGHKEEFPAFASVRKLDWEPGYIPALDISVAFPALEVLCLRMDFDPDDFDPSLHYPSGSHSLGQPPSIVSLHRLDLVSRTGYDPGQFVPDSSPLRLLANWWPLACIREILVCSADSDIVADLVSNMQPPFHLRFDRCDSHSLEDPGLNACIGIQSLRDGALRMFDFPYEYRQEFMDALFGCLPLERVPELSLCADNCLFVPEMAPVLPALRTLRIEVPTWDGLLDFWLPPRDIVEHFHPDHPRRDYDRWELEEDEAGDYLLPALMNKLRCPALDTVVLYHPRPSNSTYVRSVEAQLVKRLISEMVEGPSSGGVTLRLEHVELEEWDGVELEGFSKVVTAT</sequence>